<dbReference type="PANTHER" id="PTHR43179:SF12">
    <property type="entry name" value="GALACTOFURANOSYLTRANSFERASE GLFT2"/>
    <property type="match status" value="1"/>
</dbReference>
<feature type="domain" description="Glycosyltransferase 2-like" evidence="4">
    <location>
        <begin position="17"/>
        <end position="181"/>
    </location>
</feature>
<dbReference type="InterPro" id="IPR001173">
    <property type="entry name" value="Glyco_trans_2-like"/>
</dbReference>
<dbReference type="InterPro" id="IPR029044">
    <property type="entry name" value="Nucleotide-diphossugar_trans"/>
</dbReference>
<sequence length="368" mass="42179">MERQMRGHAGDGDELASIIIVLYNSSRYIEPCIESIMRQDYPHEIIAVDNNSRDDSCQILKEKYPHVRLIKNQENAGYGAGNNEGVKYASGKYIVILNPDTIVEERWLRELIEPLRNEDKLITTPKILTYDGELINTCGAINHFSGLTFTRGLGCPIDMPFCKTRVSGFSGCSFAIRRDLYLSLGGFDQRFFMYNDDADLSWRANLNGFKILYIPQSTVKHDYTLKMSPKKLYHLEKGRYTILRKYLSTECLLLLGPSLLITEILTFGFASRHGIAYLYNKMLAMLHGLTDEITPVKGNSHLLIGSLDDRIPDDQLTTYKLDVFIIRSINFIYSFNFSCLKAIKMSYQKQIEKRVLQISHRLLNNPVD</sequence>
<comment type="similarity">
    <text evidence="1">Belongs to the glycosyltransferase 2 family.</text>
</comment>
<keyword evidence="3 5" id="KW-0808">Transferase</keyword>
<evidence type="ECO:0000256" key="2">
    <source>
        <dbReference type="ARBA" id="ARBA00022676"/>
    </source>
</evidence>
<protein>
    <submittedName>
        <fullName evidence="5">Glycosyltransferase</fullName>
    </submittedName>
</protein>
<dbReference type="PANTHER" id="PTHR43179">
    <property type="entry name" value="RHAMNOSYLTRANSFERASE WBBL"/>
    <property type="match status" value="1"/>
</dbReference>
<dbReference type="GO" id="GO:0016757">
    <property type="term" value="F:glycosyltransferase activity"/>
    <property type="evidence" value="ECO:0007669"/>
    <property type="project" value="UniProtKB-KW"/>
</dbReference>
<evidence type="ECO:0000313" key="5">
    <source>
        <dbReference type="EMBL" id="KUG15918.1"/>
    </source>
</evidence>
<comment type="caution">
    <text evidence="5">The sequence shown here is derived from an EMBL/GenBank/DDBJ whole genome shotgun (WGS) entry which is preliminary data.</text>
</comment>
<keyword evidence="2" id="KW-0328">Glycosyltransferase</keyword>
<reference evidence="5" key="1">
    <citation type="journal article" date="2015" name="Proc. Natl. Acad. Sci. U.S.A.">
        <title>Networks of energetic and metabolic interactions define dynamics in microbial communities.</title>
        <authorList>
            <person name="Embree M."/>
            <person name="Liu J.K."/>
            <person name="Al-Bassam M.M."/>
            <person name="Zengler K."/>
        </authorList>
    </citation>
    <scope>NUCLEOTIDE SEQUENCE</scope>
</reference>
<accession>A0A0W8F5A3</accession>
<evidence type="ECO:0000256" key="3">
    <source>
        <dbReference type="ARBA" id="ARBA00022679"/>
    </source>
</evidence>
<evidence type="ECO:0000259" key="4">
    <source>
        <dbReference type="Pfam" id="PF00535"/>
    </source>
</evidence>
<proteinExistence type="inferred from homology"/>
<dbReference type="Gene3D" id="3.90.550.10">
    <property type="entry name" value="Spore Coat Polysaccharide Biosynthesis Protein SpsA, Chain A"/>
    <property type="match status" value="1"/>
</dbReference>
<evidence type="ECO:0000256" key="1">
    <source>
        <dbReference type="ARBA" id="ARBA00006739"/>
    </source>
</evidence>
<dbReference type="CDD" id="cd04186">
    <property type="entry name" value="GT_2_like_c"/>
    <property type="match status" value="1"/>
</dbReference>
<dbReference type="Pfam" id="PF00535">
    <property type="entry name" value="Glycos_transf_2"/>
    <property type="match status" value="1"/>
</dbReference>
<gene>
    <name evidence="5" type="ORF">ASZ90_014426</name>
</gene>
<dbReference type="EMBL" id="LNQE01001520">
    <property type="protein sequence ID" value="KUG15918.1"/>
    <property type="molecule type" value="Genomic_DNA"/>
</dbReference>
<dbReference type="SUPFAM" id="SSF53448">
    <property type="entry name" value="Nucleotide-diphospho-sugar transferases"/>
    <property type="match status" value="1"/>
</dbReference>
<dbReference type="AlphaFoldDB" id="A0A0W8F5A3"/>
<organism evidence="5">
    <name type="scientific">hydrocarbon metagenome</name>
    <dbReference type="NCBI Taxonomy" id="938273"/>
    <lineage>
        <taxon>unclassified sequences</taxon>
        <taxon>metagenomes</taxon>
        <taxon>ecological metagenomes</taxon>
    </lineage>
</organism>
<name>A0A0W8F5A3_9ZZZZ</name>